<dbReference type="PROSITE" id="PS50005">
    <property type="entry name" value="TPR"/>
    <property type="match status" value="1"/>
</dbReference>
<keyword evidence="3" id="KW-1185">Reference proteome</keyword>
<gene>
    <name evidence="2" type="ORF">BXY57_0614</name>
</gene>
<name>A0A2M9CSZ7_9BACT</name>
<evidence type="ECO:0000256" key="1">
    <source>
        <dbReference type="PROSITE-ProRule" id="PRU00339"/>
    </source>
</evidence>
<reference evidence="2 3" key="1">
    <citation type="submission" date="2017-11" db="EMBL/GenBank/DDBJ databases">
        <title>Genomic Encyclopedia of Archaeal and Bacterial Type Strains, Phase II (KMG-II): From Individual Species to Whole Genera.</title>
        <authorList>
            <person name="Goeker M."/>
        </authorList>
    </citation>
    <scope>NUCLEOTIDE SEQUENCE [LARGE SCALE GENOMIC DNA]</scope>
    <source>
        <strain evidence="2 3">DSM 27268</strain>
    </source>
</reference>
<evidence type="ECO:0000313" key="2">
    <source>
        <dbReference type="EMBL" id="PJJ75046.1"/>
    </source>
</evidence>
<dbReference type="EMBL" id="PGFG01000001">
    <property type="protein sequence ID" value="PJJ75046.1"/>
    <property type="molecule type" value="Genomic_DNA"/>
</dbReference>
<feature type="repeat" description="TPR" evidence="1">
    <location>
        <begin position="205"/>
        <end position="238"/>
    </location>
</feature>
<dbReference type="InterPro" id="IPR011990">
    <property type="entry name" value="TPR-like_helical_dom_sf"/>
</dbReference>
<keyword evidence="1" id="KW-0802">TPR repeat</keyword>
<dbReference type="SUPFAM" id="SSF48452">
    <property type="entry name" value="TPR-like"/>
    <property type="match status" value="1"/>
</dbReference>
<dbReference type="InterPro" id="IPR019734">
    <property type="entry name" value="TPR_rpt"/>
</dbReference>
<evidence type="ECO:0000313" key="3">
    <source>
        <dbReference type="Proteomes" id="UP000230000"/>
    </source>
</evidence>
<dbReference type="SMART" id="SM00028">
    <property type="entry name" value="TPR"/>
    <property type="match status" value="2"/>
</dbReference>
<proteinExistence type="predicted"/>
<dbReference type="AlphaFoldDB" id="A0A2M9CSZ7"/>
<dbReference type="Gene3D" id="1.25.40.10">
    <property type="entry name" value="Tetratricopeptide repeat domain"/>
    <property type="match status" value="1"/>
</dbReference>
<sequence>MTLNKYLLGILIVFFVSIVFTNISRAQQLSKEELELVIKSMEQACASPEAIEQFRKSVNAQDMASGSNVSGNISKLLTDFSIPARNEQRIKSVPKQVYNNTQLKKHLIVIVQKLDGWMNENDRKMVDFILQLPESNNPDNLAALANSFWMCANYNTALILMGKAALMKPDVDKLNNFAAFLEMMGGEELSLPILQRLNHDFPGNSTVLNNIGQAWFGLGDLEKAQKYLDSALLIFPAHPQANLTCAVIAESKGDINKAVQLLRRSITNAYSKDKENMLNRLGYEISEKDFSEKIHVPEDALGFDKWIAEIPKWPMNAMEVLELKPAWDEFFNQVETEEASLREKMAVLQKQWNELLNTSAEKGIPVPLQHRPVNLGPKASILFRYYAQDRDGRRRYQTDKIQYDGEWWTSMADSLIQQLNQKMLAIKSKYEGDPQKEKIMCEEMTKACNEFIGAMNLASQTYFKPLLDSKKKEISDDAYFGSITAAHDLEAEMAAINAKLKFLYLFSGNLRPTLVLDNGLPPTICIPEQTKKAHFRKLRDFDDINCNNKVEFTMPGIGSWGFYCNKSTFNFKPIFSPLGVSFIQNLNTNEFITGSVSIGKGPADITAAYDFENEKGSVNAGIKIGKKNLGPIELSAKATTKIEFDRSGISDVSIGVETAASAGNKIGGVKVGNDTRIGWNSGISGKTKGSITGIAVQIMNMK</sequence>
<comment type="caution">
    <text evidence="2">The sequence shown here is derived from an EMBL/GenBank/DDBJ whole genome shotgun (WGS) entry which is preliminary data.</text>
</comment>
<dbReference type="Proteomes" id="UP000230000">
    <property type="component" value="Unassembled WGS sequence"/>
</dbReference>
<accession>A0A2M9CSZ7</accession>
<organism evidence="2 3">
    <name type="scientific">Thermoflavifilum aggregans</name>
    <dbReference type="NCBI Taxonomy" id="454188"/>
    <lineage>
        <taxon>Bacteria</taxon>
        <taxon>Pseudomonadati</taxon>
        <taxon>Bacteroidota</taxon>
        <taxon>Chitinophagia</taxon>
        <taxon>Chitinophagales</taxon>
        <taxon>Chitinophagaceae</taxon>
        <taxon>Thermoflavifilum</taxon>
    </lineage>
</organism>
<protein>
    <submittedName>
        <fullName evidence="2">Uncharacterized protein</fullName>
    </submittedName>
</protein>